<evidence type="ECO:0000256" key="1">
    <source>
        <dbReference type="ARBA" id="ARBA00008857"/>
    </source>
</evidence>
<dbReference type="RefSeq" id="WP_087649015.1">
    <property type="nucleotide sequence ID" value="NZ_FCON02000151.1"/>
</dbReference>
<dbReference type="AlphaFoldDB" id="A0A158KSL1"/>
<dbReference type="PROSITE" id="PS51898">
    <property type="entry name" value="TYR_RECOMBINASE"/>
    <property type="match status" value="1"/>
</dbReference>
<feature type="domain" description="Tyr recombinase" evidence="5">
    <location>
        <begin position="104"/>
        <end position="304"/>
    </location>
</feature>
<proteinExistence type="inferred from homology"/>
<dbReference type="GO" id="GO:0015074">
    <property type="term" value="P:DNA integration"/>
    <property type="evidence" value="ECO:0007669"/>
    <property type="project" value="UniProtKB-KW"/>
</dbReference>
<evidence type="ECO:0000256" key="2">
    <source>
        <dbReference type="ARBA" id="ARBA00022908"/>
    </source>
</evidence>
<dbReference type="GO" id="GO:0006310">
    <property type="term" value="P:DNA recombination"/>
    <property type="evidence" value="ECO:0007669"/>
    <property type="project" value="UniProtKB-KW"/>
</dbReference>
<dbReference type="InterPro" id="IPR011010">
    <property type="entry name" value="DNA_brk_join_enz"/>
</dbReference>
<reference evidence="6" key="1">
    <citation type="submission" date="2016-01" db="EMBL/GenBank/DDBJ databases">
        <authorList>
            <person name="Peeters C."/>
        </authorList>
    </citation>
    <scope>NUCLEOTIDE SEQUENCE [LARGE SCALE GENOMIC DNA]</scope>
    <source>
        <strain evidence="6">LMG 22940</strain>
    </source>
</reference>
<protein>
    <submittedName>
        <fullName evidence="6">Integrase family protein</fullName>
    </submittedName>
</protein>
<accession>A0A158KSL1</accession>
<dbReference type="PANTHER" id="PTHR30349:SF41">
    <property type="entry name" value="INTEGRASE_RECOMBINASE PROTEIN MJ0367-RELATED"/>
    <property type="match status" value="1"/>
</dbReference>
<organism evidence="6 7">
    <name type="scientific">Caballeronia choica</name>
    <dbReference type="NCBI Taxonomy" id="326476"/>
    <lineage>
        <taxon>Bacteria</taxon>
        <taxon>Pseudomonadati</taxon>
        <taxon>Pseudomonadota</taxon>
        <taxon>Betaproteobacteria</taxon>
        <taxon>Burkholderiales</taxon>
        <taxon>Burkholderiaceae</taxon>
        <taxon>Caballeronia</taxon>
    </lineage>
</organism>
<dbReference type="InterPro" id="IPR050090">
    <property type="entry name" value="Tyrosine_recombinase_XerCD"/>
</dbReference>
<name>A0A158KSL1_9BURK</name>
<evidence type="ECO:0000259" key="5">
    <source>
        <dbReference type="PROSITE" id="PS51898"/>
    </source>
</evidence>
<evidence type="ECO:0000313" key="6">
    <source>
        <dbReference type="EMBL" id="SAL84064.1"/>
    </source>
</evidence>
<dbReference type="InterPro" id="IPR002104">
    <property type="entry name" value="Integrase_catalytic"/>
</dbReference>
<keyword evidence="2" id="KW-0229">DNA integration</keyword>
<sequence>MRHRKSFMQRIDDYLAVRRQAGFALKAEGAQLRHFARFAQQIGHRGPLTTQLAVRWASSSVGGRRLTAARRIEVLRPFAKYCRQFDPETEIPPRALFGAAHRRLVPHVFSDDEIIELMARCDGLYPPHGLRGASCAAIFGLMASSGLRTAEATALTRSDVDLDSRLLHIRCGKLGKSRWVPIHPTTADILRRYARKRDRDPLTLNSEAFFVFDFGRPASTHSVNYAFHILCDTLKWRPRGDHPRLRLRDLRHSFVCHRLQEWYAHGLDVDRSILALSTYLGHAKVTDTYWYETATPELLAIAAQRFVSCRRGTS</sequence>
<dbReference type="Gene3D" id="1.10.443.10">
    <property type="entry name" value="Intergrase catalytic core"/>
    <property type="match status" value="1"/>
</dbReference>
<dbReference type="GO" id="GO:0003677">
    <property type="term" value="F:DNA binding"/>
    <property type="evidence" value="ECO:0007669"/>
    <property type="project" value="UniProtKB-KW"/>
</dbReference>
<dbReference type="PANTHER" id="PTHR30349">
    <property type="entry name" value="PHAGE INTEGRASE-RELATED"/>
    <property type="match status" value="1"/>
</dbReference>
<evidence type="ECO:0000256" key="4">
    <source>
        <dbReference type="ARBA" id="ARBA00023172"/>
    </source>
</evidence>
<dbReference type="InterPro" id="IPR013762">
    <property type="entry name" value="Integrase-like_cat_sf"/>
</dbReference>
<dbReference type="SUPFAM" id="SSF56349">
    <property type="entry name" value="DNA breaking-rejoining enzymes"/>
    <property type="match status" value="1"/>
</dbReference>
<keyword evidence="4" id="KW-0233">DNA recombination</keyword>
<dbReference type="Proteomes" id="UP000054770">
    <property type="component" value="Unassembled WGS sequence"/>
</dbReference>
<evidence type="ECO:0000256" key="3">
    <source>
        <dbReference type="ARBA" id="ARBA00023125"/>
    </source>
</evidence>
<dbReference type="Pfam" id="PF00589">
    <property type="entry name" value="Phage_integrase"/>
    <property type="match status" value="1"/>
</dbReference>
<dbReference type="OrthoDB" id="662444at2"/>
<keyword evidence="7" id="KW-1185">Reference proteome</keyword>
<evidence type="ECO:0000313" key="7">
    <source>
        <dbReference type="Proteomes" id="UP000054770"/>
    </source>
</evidence>
<comment type="similarity">
    <text evidence="1">Belongs to the 'phage' integrase family.</text>
</comment>
<dbReference type="EMBL" id="FCON02000151">
    <property type="protein sequence ID" value="SAL84064.1"/>
    <property type="molecule type" value="Genomic_DNA"/>
</dbReference>
<keyword evidence="3" id="KW-0238">DNA-binding</keyword>
<comment type="caution">
    <text evidence="6">The sequence shown here is derived from an EMBL/GenBank/DDBJ whole genome shotgun (WGS) entry which is preliminary data.</text>
</comment>
<gene>
    <name evidence="6" type="ORF">AWB68_07154</name>
</gene>